<dbReference type="AlphaFoldDB" id="A0AAV7TYZ0"/>
<comment type="caution">
    <text evidence="1">The sequence shown here is derived from an EMBL/GenBank/DDBJ whole genome shotgun (WGS) entry which is preliminary data.</text>
</comment>
<reference evidence="1" key="1">
    <citation type="journal article" date="2022" name="bioRxiv">
        <title>Sequencing and chromosome-scale assembly of the giantPleurodeles waltlgenome.</title>
        <authorList>
            <person name="Brown T."/>
            <person name="Elewa A."/>
            <person name="Iarovenko S."/>
            <person name="Subramanian E."/>
            <person name="Araus A.J."/>
            <person name="Petzold A."/>
            <person name="Susuki M."/>
            <person name="Suzuki K.-i.T."/>
            <person name="Hayashi T."/>
            <person name="Toyoda A."/>
            <person name="Oliveira C."/>
            <person name="Osipova E."/>
            <person name="Leigh N.D."/>
            <person name="Simon A."/>
            <person name="Yun M.H."/>
        </authorList>
    </citation>
    <scope>NUCLEOTIDE SEQUENCE</scope>
    <source>
        <strain evidence="1">20211129_DDA</strain>
        <tissue evidence="1">Liver</tissue>
    </source>
</reference>
<proteinExistence type="predicted"/>
<protein>
    <submittedName>
        <fullName evidence="1">Uncharacterized protein</fullName>
    </submittedName>
</protein>
<evidence type="ECO:0000313" key="2">
    <source>
        <dbReference type="Proteomes" id="UP001066276"/>
    </source>
</evidence>
<keyword evidence="2" id="KW-1185">Reference proteome</keyword>
<name>A0AAV7TYZ0_PLEWA</name>
<evidence type="ECO:0000313" key="1">
    <source>
        <dbReference type="EMBL" id="KAJ1181715.1"/>
    </source>
</evidence>
<gene>
    <name evidence="1" type="ORF">NDU88_006917</name>
</gene>
<accession>A0AAV7TYZ0</accession>
<organism evidence="1 2">
    <name type="scientific">Pleurodeles waltl</name>
    <name type="common">Iberian ribbed newt</name>
    <dbReference type="NCBI Taxonomy" id="8319"/>
    <lineage>
        <taxon>Eukaryota</taxon>
        <taxon>Metazoa</taxon>
        <taxon>Chordata</taxon>
        <taxon>Craniata</taxon>
        <taxon>Vertebrata</taxon>
        <taxon>Euteleostomi</taxon>
        <taxon>Amphibia</taxon>
        <taxon>Batrachia</taxon>
        <taxon>Caudata</taxon>
        <taxon>Salamandroidea</taxon>
        <taxon>Salamandridae</taxon>
        <taxon>Pleurodelinae</taxon>
        <taxon>Pleurodeles</taxon>
    </lineage>
</organism>
<sequence>MQGLIGIPPAERQLDLREQQLFFIGLRVAKAFSLQKLKLLAAPTYEAWITRMCHVQALEEIYAQRVGAKRKAEGCLRSLGVQLFLRRFPWVTRHCPAMKFNKLWTGCIQVQDVQAVEQLLLFDDQKIAKLLAQKD</sequence>
<dbReference type="EMBL" id="JANPWB010000006">
    <property type="protein sequence ID" value="KAJ1181715.1"/>
    <property type="molecule type" value="Genomic_DNA"/>
</dbReference>
<dbReference type="Proteomes" id="UP001066276">
    <property type="component" value="Chromosome 3_2"/>
</dbReference>